<feature type="region of interest" description="Disordered" evidence="2">
    <location>
        <begin position="131"/>
        <end position="436"/>
    </location>
</feature>
<dbReference type="EMBL" id="CAACVG010006898">
    <property type="protein sequence ID" value="VEN42393.1"/>
    <property type="molecule type" value="Genomic_DNA"/>
</dbReference>
<feature type="region of interest" description="Disordered" evidence="2">
    <location>
        <begin position="568"/>
        <end position="857"/>
    </location>
</feature>
<keyword evidence="1" id="KW-0175">Coiled coil</keyword>
<feature type="compositionally biased region" description="Basic residues" evidence="2">
    <location>
        <begin position="383"/>
        <end position="392"/>
    </location>
</feature>
<feature type="compositionally biased region" description="Polar residues" evidence="2">
    <location>
        <begin position="623"/>
        <end position="633"/>
    </location>
</feature>
<feature type="compositionally biased region" description="Polar residues" evidence="2">
    <location>
        <begin position="680"/>
        <end position="693"/>
    </location>
</feature>
<evidence type="ECO:0000313" key="3">
    <source>
        <dbReference type="EMBL" id="VEN42393.1"/>
    </source>
</evidence>
<feature type="compositionally biased region" description="Polar residues" evidence="2">
    <location>
        <begin position="514"/>
        <end position="530"/>
    </location>
</feature>
<feature type="region of interest" description="Disordered" evidence="2">
    <location>
        <begin position="1"/>
        <end position="42"/>
    </location>
</feature>
<protein>
    <submittedName>
        <fullName evidence="3">Uncharacterized protein</fullName>
    </submittedName>
</protein>
<feature type="compositionally biased region" description="Polar residues" evidence="2">
    <location>
        <begin position="573"/>
        <end position="585"/>
    </location>
</feature>
<feature type="compositionally biased region" description="Polar residues" evidence="2">
    <location>
        <begin position="1121"/>
        <end position="1131"/>
    </location>
</feature>
<feature type="compositionally biased region" description="Basic and acidic residues" evidence="2">
    <location>
        <begin position="1132"/>
        <end position="1142"/>
    </location>
</feature>
<gene>
    <name evidence="3" type="ORF">CALMAC_LOCUS5894</name>
</gene>
<feature type="coiled-coil region" evidence="1">
    <location>
        <begin position="54"/>
        <end position="127"/>
    </location>
</feature>
<evidence type="ECO:0000313" key="4">
    <source>
        <dbReference type="Proteomes" id="UP000410492"/>
    </source>
</evidence>
<feature type="compositionally biased region" description="Basic and acidic residues" evidence="2">
    <location>
        <begin position="337"/>
        <end position="382"/>
    </location>
</feature>
<dbReference type="OrthoDB" id="1938039at2759"/>
<sequence length="1586" mass="178326">MDVEHLDSTESGENKEDMVHSDTLELGELPNSEPNSDNEGIYDDIEDFDLGKEVDKLKAKNAELENHINKLVAAIEKQNATISDLKKTVANLEKNISSLYSTAKAELDRKNRQIADLQRELDDLKFRRKRPAYGYHFPPQKRARYDNDNEQSDNLGPVGQQNNVEGGKEHAQRASTRDKESLSLNQERVRNNDEADRRHATLDRADRKSDVGMNKHKELDNGPNTYQFKGSKKQDNYEETRGYREERYEGQNRKLGRTRENDTPDSEDRKSDDSNRVNELENRLGRDRGGNRLGRNWQDELQEERGYRERKHGEFIDERRDRNRHDHPKNRLGWRYQMEHNTYDERQYRDDPAGGRERERGRSRNFRRDGSRERGSNNDRDRGRSRHRRSRSVRSSSRESRYKNRNDPKKEEPADEMKPTVIEKQPEKTELKQEDHHCNVQVTKIVSRKKLKVVQKLEESMSRSPLKMLQNAKLNTSSDISTDKETHSKVSTPDEKKVLQKQSSDGKIRVLSNIVLSDSSHQKGEVTQSTSEEKPFDTKCSKESDDSDDLTQIQNFLNAEGLSFCVKKENKVSNRGTNESTATDNSKNKNDGLKKITFDAYKDRNQNSKCEKKHAEEKDGKNDSIQNSSSVEASSFCDKTENKVSNSGTTKTPVETHFETNLLPKSAAIDGDTKNKTESLNKVTSDTHTNQNTKCRKKHIEEKDKNKVSNSDATEISVAPDSESNLPEFEPNSTATDDDKKVKTDSLNKVTLDTHKDKNQNSKCKKKHIEAKNKNKVSNSDATEIPVASDSKSNLLEFEPKTTATDDDKKDKTDGLKKITLDAYKDRNQNSKSETKHVDKKTGKNNQNKVSKTKEDIQRDLEADGLIFRSTHSTSVVKETNDIHIEAVSETNGEANEDINRKEASVGLMLLGMKGGIKTATGYVPEGKSSRSNPENDIFGTDADQNDVIDRKEEAIVSTERGIEKDKQLGSHGSKTSKKHTTVIEKQDATKLQRKASTSKVNELNIEVDNRKKSSENIKEGGDENNSTSDAKINPRKKATGKPLHTNDLRAKIKSLFDESMDASDVSTNAKPEINSQNVIAEQNTKTNKINADHKTSVVQADLKQTGLQEIKNGKCKSVDRQTCQINSTDLVNKEDKKEVSKLRSSPRKKKTAEQELSSSSSQKRSRSKSTSRKSESDSVPTKKQKSKKTESDVRNNNKNKTECPKKLKAGFDKLNREIDAIAVAEKEKLSNKNIKADTKPEALKRVSSDENENTNEKQKGMCNVDVPKENVVITKNDDQKNPPMEVVQEKSDVTESKASLIRLNDGPEKPGNDSQGNPPVKVVVEKSGVAGCKASFSCLDNTPENPGSEVPKVSTHETTPENKKIITRKRITPTPVTDTKKPASFGDILKKCEGPVAAKPVKNLMVEQSLHLTHEGDIPLLHIEENHIDSLPNEDLRNPDSSLMRLIDTMTLSNMECEMPKTHDGNQGKEPEVVARTLSTELTFENLMYKVSSSPVHVTSAKSTENNDICNSNVDRSNVGDAVSTQPDGNHSTNVSSSSTNVVRNACETNVTSTITVNTSNGTSESTAKTPMKRKRRLVRLIISD</sequence>
<feature type="compositionally biased region" description="Basic and acidic residues" evidence="2">
    <location>
        <begin position="586"/>
        <end position="622"/>
    </location>
</feature>
<reference evidence="3 4" key="1">
    <citation type="submission" date="2019-01" db="EMBL/GenBank/DDBJ databases">
        <authorList>
            <person name="Sayadi A."/>
        </authorList>
    </citation>
    <scope>NUCLEOTIDE SEQUENCE [LARGE SCALE GENOMIC DNA]</scope>
</reference>
<feature type="compositionally biased region" description="Basic and acidic residues" evidence="2">
    <location>
        <begin position="948"/>
        <end position="969"/>
    </location>
</feature>
<feature type="compositionally biased region" description="Basic and acidic residues" evidence="2">
    <location>
        <begin position="737"/>
        <end position="760"/>
    </location>
</feature>
<feature type="compositionally biased region" description="Basic and acidic residues" evidence="2">
    <location>
        <begin position="531"/>
        <end position="544"/>
    </location>
</feature>
<feature type="compositionally biased region" description="Basic and acidic residues" evidence="2">
    <location>
        <begin position="481"/>
        <end position="508"/>
    </location>
</feature>
<feature type="region of interest" description="Disordered" evidence="2">
    <location>
        <begin position="1522"/>
        <end position="1541"/>
    </location>
</feature>
<name>A0A653C4E8_CALMS</name>
<feature type="compositionally biased region" description="Basic and acidic residues" evidence="2">
    <location>
        <begin position="1229"/>
        <end position="1260"/>
    </location>
</feature>
<feature type="compositionally biased region" description="Basic and acidic residues" evidence="2">
    <location>
        <begin position="1008"/>
        <end position="1022"/>
    </location>
</feature>
<feature type="compositionally biased region" description="Polar residues" evidence="2">
    <location>
        <begin position="643"/>
        <end position="653"/>
    </location>
</feature>
<evidence type="ECO:0000256" key="1">
    <source>
        <dbReference type="SAM" id="Coils"/>
    </source>
</evidence>
<feature type="compositionally biased region" description="Basic and acidic residues" evidence="2">
    <location>
        <begin position="798"/>
        <end position="842"/>
    </location>
</feature>
<feature type="compositionally biased region" description="Polar residues" evidence="2">
    <location>
        <begin position="1065"/>
        <end position="1090"/>
    </location>
</feature>
<feature type="region of interest" description="Disordered" evidence="2">
    <location>
        <begin position="1064"/>
        <end position="1212"/>
    </location>
</feature>
<evidence type="ECO:0000256" key="2">
    <source>
        <dbReference type="SAM" id="MobiDB-lite"/>
    </source>
</evidence>
<dbReference type="Gene3D" id="1.10.287.1490">
    <property type="match status" value="1"/>
</dbReference>
<proteinExistence type="predicted"/>
<feature type="compositionally biased region" description="Basic and acidic residues" evidence="2">
    <location>
        <begin position="232"/>
        <end position="290"/>
    </location>
</feature>
<feature type="region of interest" description="Disordered" evidence="2">
    <location>
        <begin position="1229"/>
        <end position="1297"/>
    </location>
</feature>
<feature type="compositionally biased region" description="Basic and acidic residues" evidence="2">
    <location>
        <begin position="982"/>
        <end position="991"/>
    </location>
</feature>
<feature type="compositionally biased region" description="Basic and acidic residues" evidence="2">
    <location>
        <begin position="1188"/>
        <end position="1212"/>
    </location>
</feature>
<dbReference type="Proteomes" id="UP000410492">
    <property type="component" value="Unassembled WGS sequence"/>
</dbReference>
<feature type="compositionally biased region" description="Basic and acidic residues" evidence="2">
    <location>
        <begin position="396"/>
        <end position="418"/>
    </location>
</feature>
<feature type="region of interest" description="Disordered" evidence="2">
    <location>
        <begin position="923"/>
        <end position="1047"/>
    </location>
</feature>
<feature type="compositionally biased region" description="Basic and acidic residues" evidence="2">
    <location>
        <begin position="1"/>
        <end position="23"/>
    </location>
</feature>
<feature type="compositionally biased region" description="Basic and acidic residues" evidence="2">
    <location>
        <begin position="166"/>
        <end position="220"/>
    </location>
</feature>
<keyword evidence="4" id="KW-1185">Reference proteome</keyword>
<feature type="compositionally biased region" description="Basic and acidic residues" evidence="2">
    <location>
        <begin position="424"/>
        <end position="436"/>
    </location>
</feature>
<feature type="region of interest" description="Disordered" evidence="2">
    <location>
        <begin position="458"/>
        <end position="548"/>
    </location>
</feature>
<feature type="compositionally biased region" description="Basic and acidic residues" evidence="2">
    <location>
        <begin position="303"/>
        <end position="324"/>
    </location>
</feature>
<accession>A0A653C4E8</accession>
<organism evidence="3 4">
    <name type="scientific">Callosobruchus maculatus</name>
    <name type="common">Southern cowpea weevil</name>
    <name type="synonym">Pulse bruchid</name>
    <dbReference type="NCBI Taxonomy" id="64391"/>
    <lineage>
        <taxon>Eukaryota</taxon>
        <taxon>Metazoa</taxon>
        <taxon>Ecdysozoa</taxon>
        <taxon>Arthropoda</taxon>
        <taxon>Hexapoda</taxon>
        <taxon>Insecta</taxon>
        <taxon>Pterygota</taxon>
        <taxon>Neoptera</taxon>
        <taxon>Endopterygota</taxon>
        <taxon>Coleoptera</taxon>
        <taxon>Polyphaga</taxon>
        <taxon>Cucujiformia</taxon>
        <taxon>Chrysomeloidea</taxon>
        <taxon>Chrysomelidae</taxon>
        <taxon>Bruchinae</taxon>
        <taxon>Bruchini</taxon>
        <taxon>Callosobruchus</taxon>
    </lineage>
</organism>